<protein>
    <submittedName>
        <fullName evidence="2">DUF1987 domain-containing protein</fullName>
    </submittedName>
</protein>
<proteinExistence type="predicted"/>
<keyword evidence="3" id="KW-1185">Reference proteome</keyword>
<dbReference type="InterPro" id="IPR018530">
    <property type="entry name" value="SiaC"/>
</dbReference>
<dbReference type="AlphaFoldDB" id="A0A5C0B4M3"/>
<evidence type="ECO:0000313" key="2">
    <source>
        <dbReference type="EMBL" id="QEI07477.1"/>
    </source>
</evidence>
<dbReference type="NCBIfam" id="NF038265">
    <property type="entry name" value="phos_prot_SiaC"/>
    <property type="match status" value="1"/>
</dbReference>
<dbReference type="EMBL" id="CP043046">
    <property type="protein sequence ID" value="QEI07477.1"/>
    <property type="molecule type" value="Genomic_DNA"/>
</dbReference>
<reference evidence="2 3" key="1">
    <citation type="submission" date="2019-08" db="EMBL/GenBank/DDBJ databases">
        <title>Amphibian skin-associated Pigmentiphaga: genome sequence and occurrence across geography and hosts.</title>
        <authorList>
            <person name="Bletz M.C."/>
            <person name="Bunk B."/>
            <person name="Sproeer C."/>
            <person name="Biwer P."/>
            <person name="Reiter S."/>
            <person name="Rabemananjara F.C.E."/>
            <person name="Schulz S."/>
            <person name="Overmann J."/>
            <person name="Vences M."/>
        </authorList>
    </citation>
    <scope>NUCLEOTIDE SEQUENCE [LARGE SCALE GENOMIC DNA]</scope>
    <source>
        <strain evidence="2 3">Mada1488</strain>
    </source>
</reference>
<evidence type="ECO:0000259" key="1">
    <source>
        <dbReference type="Pfam" id="PF09345"/>
    </source>
</evidence>
<sequence length="126" mass="14167">MRDLTVAGTDSIPAVKADWASGLLEMTGDSYPENAFELYQPVIDWIEAYLAADQRPLSLRLTLLYLNTSSIRALIDILDLLETAHQGGRAVSVVWLYEPENEGVANLAEEFREDYTFPFEVVAQDR</sequence>
<organism evidence="2 3">
    <name type="scientific">Pigmentiphaga aceris</name>
    <dbReference type="NCBI Taxonomy" id="1940612"/>
    <lineage>
        <taxon>Bacteria</taxon>
        <taxon>Pseudomonadati</taxon>
        <taxon>Pseudomonadota</taxon>
        <taxon>Betaproteobacteria</taxon>
        <taxon>Burkholderiales</taxon>
        <taxon>Alcaligenaceae</taxon>
        <taxon>Pigmentiphaga</taxon>
    </lineage>
</organism>
<accession>A0A5C0B4M3</accession>
<dbReference type="Proteomes" id="UP000325161">
    <property type="component" value="Chromosome"/>
</dbReference>
<feature type="domain" description="SiaC family regulatory phosphoprotein" evidence="1">
    <location>
        <begin position="7"/>
        <end position="123"/>
    </location>
</feature>
<name>A0A5C0B4M3_9BURK</name>
<dbReference type="OrthoDB" id="5297629at2"/>
<dbReference type="KEGG" id="pacr:FXN63_17750"/>
<dbReference type="RefSeq" id="WP_148816524.1">
    <property type="nucleotide sequence ID" value="NZ_CP043046.1"/>
</dbReference>
<dbReference type="Pfam" id="PF09345">
    <property type="entry name" value="SiaC"/>
    <property type="match status" value="1"/>
</dbReference>
<evidence type="ECO:0000313" key="3">
    <source>
        <dbReference type="Proteomes" id="UP000325161"/>
    </source>
</evidence>
<gene>
    <name evidence="2" type="ORF">FXN63_17750</name>
</gene>